<organism evidence="8 9">
    <name type="scientific">Candidatus Vogelbacteria bacterium CG10_big_fil_rev_8_21_14_0_10_45_14</name>
    <dbReference type="NCBI Taxonomy" id="1975042"/>
    <lineage>
        <taxon>Bacteria</taxon>
        <taxon>Candidatus Vogeliibacteriota</taxon>
    </lineage>
</organism>
<dbReference type="PANTHER" id="PTHR43133:SF8">
    <property type="entry name" value="RNA POLYMERASE SIGMA FACTOR HI_1459-RELATED"/>
    <property type="match status" value="1"/>
</dbReference>
<comment type="similarity">
    <text evidence="1">Belongs to the sigma-70 factor family. ECF subfamily.</text>
</comment>
<dbReference type="CDD" id="cd06171">
    <property type="entry name" value="Sigma70_r4"/>
    <property type="match status" value="1"/>
</dbReference>
<dbReference type="SUPFAM" id="SSF88946">
    <property type="entry name" value="Sigma2 domain of RNA polymerase sigma factors"/>
    <property type="match status" value="1"/>
</dbReference>
<evidence type="ECO:0000259" key="6">
    <source>
        <dbReference type="Pfam" id="PF04542"/>
    </source>
</evidence>
<evidence type="ECO:0000256" key="2">
    <source>
        <dbReference type="ARBA" id="ARBA00023015"/>
    </source>
</evidence>
<sequence>MDEQTIEKLFLEGYEGYADKIFRHCFFRLRDREKAKEVSQEVFTKVWMYMRKGNEVEHMGAFLYKVANNLIIDTVRARRDTISLDAMLDIELEPQADRKDPMFSADARRILSFVDQLEEKYKEVIMMRYMEDMAVKDIARMKGVSQVNVSVRIHRGLSKLKALMEPTQDNMDGME</sequence>
<gene>
    <name evidence="8" type="ORF">COV07_04595</name>
</gene>
<keyword evidence="4" id="KW-0238">DNA-binding</keyword>
<dbReference type="Pfam" id="PF04542">
    <property type="entry name" value="Sigma70_r2"/>
    <property type="match status" value="1"/>
</dbReference>
<dbReference type="AlphaFoldDB" id="A0A2H0RIH7"/>
<protein>
    <recommendedName>
        <fullName evidence="10">RNA polymerase subunit sigma-24</fullName>
    </recommendedName>
</protein>
<dbReference type="InterPro" id="IPR013249">
    <property type="entry name" value="RNA_pol_sigma70_r4_t2"/>
</dbReference>
<keyword evidence="2" id="KW-0805">Transcription regulation</keyword>
<accession>A0A2H0RIH7</accession>
<evidence type="ECO:0000256" key="1">
    <source>
        <dbReference type="ARBA" id="ARBA00010641"/>
    </source>
</evidence>
<proteinExistence type="inferred from homology"/>
<dbReference type="GO" id="GO:0016987">
    <property type="term" value="F:sigma factor activity"/>
    <property type="evidence" value="ECO:0007669"/>
    <property type="project" value="UniProtKB-KW"/>
</dbReference>
<keyword evidence="3" id="KW-0731">Sigma factor</keyword>
<dbReference type="InterPro" id="IPR039425">
    <property type="entry name" value="RNA_pol_sigma-70-like"/>
</dbReference>
<name>A0A2H0RIH7_9BACT</name>
<dbReference type="GO" id="GO:0006352">
    <property type="term" value="P:DNA-templated transcription initiation"/>
    <property type="evidence" value="ECO:0007669"/>
    <property type="project" value="InterPro"/>
</dbReference>
<dbReference type="EMBL" id="PCYL01000049">
    <property type="protein sequence ID" value="PIR46216.1"/>
    <property type="molecule type" value="Genomic_DNA"/>
</dbReference>
<dbReference type="SUPFAM" id="SSF88659">
    <property type="entry name" value="Sigma3 and sigma4 domains of RNA polymerase sigma factors"/>
    <property type="match status" value="1"/>
</dbReference>
<dbReference type="Gene3D" id="1.10.1740.10">
    <property type="match status" value="1"/>
</dbReference>
<dbReference type="InterPro" id="IPR013324">
    <property type="entry name" value="RNA_pol_sigma_r3/r4-like"/>
</dbReference>
<dbReference type="NCBIfam" id="TIGR02937">
    <property type="entry name" value="sigma70-ECF"/>
    <property type="match status" value="1"/>
</dbReference>
<keyword evidence="5" id="KW-0804">Transcription</keyword>
<feature type="domain" description="RNA polymerase sigma-70 region 2" evidence="6">
    <location>
        <begin position="14"/>
        <end position="79"/>
    </location>
</feature>
<comment type="caution">
    <text evidence="8">The sequence shown here is derived from an EMBL/GenBank/DDBJ whole genome shotgun (WGS) entry which is preliminary data.</text>
</comment>
<evidence type="ECO:0000259" key="7">
    <source>
        <dbReference type="Pfam" id="PF08281"/>
    </source>
</evidence>
<dbReference type="InterPro" id="IPR007627">
    <property type="entry name" value="RNA_pol_sigma70_r2"/>
</dbReference>
<dbReference type="GO" id="GO:0003677">
    <property type="term" value="F:DNA binding"/>
    <property type="evidence" value="ECO:0007669"/>
    <property type="project" value="UniProtKB-KW"/>
</dbReference>
<dbReference type="Gene3D" id="1.10.10.10">
    <property type="entry name" value="Winged helix-like DNA-binding domain superfamily/Winged helix DNA-binding domain"/>
    <property type="match status" value="1"/>
</dbReference>
<evidence type="ECO:0000256" key="3">
    <source>
        <dbReference type="ARBA" id="ARBA00023082"/>
    </source>
</evidence>
<evidence type="ECO:0000256" key="4">
    <source>
        <dbReference type="ARBA" id="ARBA00023125"/>
    </source>
</evidence>
<dbReference type="InterPro" id="IPR036388">
    <property type="entry name" value="WH-like_DNA-bd_sf"/>
</dbReference>
<evidence type="ECO:0000256" key="5">
    <source>
        <dbReference type="ARBA" id="ARBA00023163"/>
    </source>
</evidence>
<dbReference type="InterPro" id="IPR013325">
    <property type="entry name" value="RNA_pol_sigma_r2"/>
</dbReference>
<dbReference type="Proteomes" id="UP000230833">
    <property type="component" value="Unassembled WGS sequence"/>
</dbReference>
<evidence type="ECO:0000313" key="8">
    <source>
        <dbReference type="EMBL" id="PIR46216.1"/>
    </source>
</evidence>
<dbReference type="Pfam" id="PF08281">
    <property type="entry name" value="Sigma70_r4_2"/>
    <property type="match status" value="1"/>
</dbReference>
<reference evidence="8 9" key="1">
    <citation type="submission" date="2017-09" db="EMBL/GenBank/DDBJ databases">
        <title>Depth-based differentiation of microbial function through sediment-hosted aquifers and enrichment of novel symbionts in the deep terrestrial subsurface.</title>
        <authorList>
            <person name="Probst A.J."/>
            <person name="Ladd B."/>
            <person name="Jarett J.K."/>
            <person name="Geller-Mcgrath D.E."/>
            <person name="Sieber C.M."/>
            <person name="Emerson J.B."/>
            <person name="Anantharaman K."/>
            <person name="Thomas B.C."/>
            <person name="Malmstrom R."/>
            <person name="Stieglmeier M."/>
            <person name="Klingl A."/>
            <person name="Woyke T."/>
            <person name="Ryan C.M."/>
            <person name="Banfield J.F."/>
        </authorList>
    </citation>
    <scope>NUCLEOTIDE SEQUENCE [LARGE SCALE GENOMIC DNA]</scope>
    <source>
        <strain evidence="8">CG10_big_fil_rev_8_21_14_0_10_45_14</strain>
    </source>
</reference>
<evidence type="ECO:0008006" key="10">
    <source>
        <dbReference type="Google" id="ProtNLM"/>
    </source>
</evidence>
<evidence type="ECO:0000313" key="9">
    <source>
        <dbReference type="Proteomes" id="UP000230833"/>
    </source>
</evidence>
<feature type="domain" description="RNA polymerase sigma factor 70 region 4 type 2" evidence="7">
    <location>
        <begin position="108"/>
        <end position="160"/>
    </location>
</feature>
<dbReference type="PANTHER" id="PTHR43133">
    <property type="entry name" value="RNA POLYMERASE ECF-TYPE SIGMA FACTO"/>
    <property type="match status" value="1"/>
</dbReference>
<dbReference type="InterPro" id="IPR014284">
    <property type="entry name" value="RNA_pol_sigma-70_dom"/>
</dbReference>